<dbReference type="EMBL" id="PCSZ01000033">
    <property type="protein sequence ID" value="PIP60764.1"/>
    <property type="molecule type" value="Genomic_DNA"/>
</dbReference>
<reference evidence="1 2" key="1">
    <citation type="submission" date="2017-09" db="EMBL/GenBank/DDBJ databases">
        <title>Depth-based differentiation of microbial function through sediment-hosted aquifers and enrichment of novel symbionts in the deep terrestrial subsurface.</title>
        <authorList>
            <person name="Probst A.J."/>
            <person name="Ladd B."/>
            <person name="Jarett J.K."/>
            <person name="Geller-Mcgrath D.E."/>
            <person name="Sieber C.M."/>
            <person name="Emerson J.B."/>
            <person name="Anantharaman K."/>
            <person name="Thomas B.C."/>
            <person name="Malmstrom R."/>
            <person name="Stieglmeier M."/>
            <person name="Klingl A."/>
            <person name="Woyke T."/>
            <person name="Ryan C.M."/>
            <person name="Banfield J.F."/>
        </authorList>
    </citation>
    <scope>NUCLEOTIDE SEQUENCE [LARGE SCALE GENOMIC DNA]</scope>
    <source>
        <strain evidence="1">CG22_combo_CG10-13_8_21_14_all_47_17</strain>
    </source>
</reference>
<sequence length="391" mass="43571">MKQTNTLAKPNAIAFYSRQGFVPAFEHALAYAGENGHVATLLDIVAGRLTAKSGDPLWELYFTTLSAVYAGQSKHGKLAIIIAHGIGPLSTFDGILEAYKKRSLYGGCISQEEFRKLEDGAYGEVSVLDPKELLNTDLFHQALFGERWRAYLALDEVQDCSPEESGVLNTFHPFNTENAFLDLAELQDWLKKTPGVASAQLLLVGALSQGLILLGDSLSHEVRMLGMRPGAEENLHVHPGLPPTYEGLLEQRLEALWEPNSQGKKEATDGFWHLLEMGTMIFTDYPKMAKATDLNEPEFRVTHIERVGEPKHFCTTVDGYHGFMYDINEVQRTAPSGANSYTVKLEETDWAKGYHVASVLFYKATVDTSQRLIRMGEIHQNFKLTMSILDD</sequence>
<accession>A0A2H0BT21</accession>
<evidence type="ECO:0000313" key="2">
    <source>
        <dbReference type="Proteomes" id="UP000231581"/>
    </source>
</evidence>
<dbReference type="AlphaFoldDB" id="A0A2H0BT21"/>
<organism evidence="1 2">
    <name type="scientific">Candidatus Uhrbacteria bacterium CG22_combo_CG10-13_8_21_14_all_47_17</name>
    <dbReference type="NCBI Taxonomy" id="1975041"/>
    <lineage>
        <taxon>Bacteria</taxon>
        <taxon>Candidatus Uhriibacteriota</taxon>
    </lineage>
</organism>
<protein>
    <submittedName>
        <fullName evidence="1">Uncharacterized protein</fullName>
    </submittedName>
</protein>
<gene>
    <name evidence="1" type="ORF">COX00_01460</name>
</gene>
<comment type="caution">
    <text evidence="1">The sequence shown here is derived from an EMBL/GenBank/DDBJ whole genome shotgun (WGS) entry which is preliminary data.</text>
</comment>
<name>A0A2H0BT21_9BACT</name>
<evidence type="ECO:0000313" key="1">
    <source>
        <dbReference type="EMBL" id="PIP60764.1"/>
    </source>
</evidence>
<dbReference type="Proteomes" id="UP000231581">
    <property type="component" value="Unassembled WGS sequence"/>
</dbReference>
<proteinExistence type="predicted"/>